<dbReference type="PANTHER" id="PTHR33697">
    <property type="entry name" value="T17B22.17 PROTEIN-RELATED"/>
    <property type="match status" value="1"/>
</dbReference>
<comment type="caution">
    <text evidence="3">The sequence shown here is derived from an EMBL/GenBank/DDBJ whole genome shotgun (WGS) entry which is preliminary data.</text>
</comment>
<dbReference type="PANTHER" id="PTHR33697:SF1">
    <property type="entry name" value="TUDOR_PWWP_MBT SUPERFAMILY PROTEIN"/>
    <property type="match status" value="1"/>
</dbReference>
<dbReference type="Gene3D" id="2.30.30.140">
    <property type="match status" value="1"/>
</dbReference>
<dbReference type="Pfam" id="PF00855">
    <property type="entry name" value="PWWP"/>
    <property type="match status" value="1"/>
</dbReference>
<evidence type="ECO:0000313" key="4">
    <source>
        <dbReference type="Proteomes" id="UP001443914"/>
    </source>
</evidence>
<name>A0AAW1GMJ2_SAPOF</name>
<organism evidence="3 4">
    <name type="scientific">Saponaria officinalis</name>
    <name type="common">Common soapwort</name>
    <name type="synonym">Lychnis saponaria</name>
    <dbReference type="NCBI Taxonomy" id="3572"/>
    <lineage>
        <taxon>Eukaryota</taxon>
        <taxon>Viridiplantae</taxon>
        <taxon>Streptophyta</taxon>
        <taxon>Embryophyta</taxon>
        <taxon>Tracheophyta</taxon>
        <taxon>Spermatophyta</taxon>
        <taxon>Magnoliopsida</taxon>
        <taxon>eudicotyledons</taxon>
        <taxon>Gunneridae</taxon>
        <taxon>Pentapetalae</taxon>
        <taxon>Caryophyllales</taxon>
        <taxon>Caryophyllaceae</taxon>
        <taxon>Caryophylleae</taxon>
        <taxon>Saponaria</taxon>
    </lineage>
</organism>
<evidence type="ECO:0000259" key="2">
    <source>
        <dbReference type="PROSITE" id="PS50812"/>
    </source>
</evidence>
<keyword evidence="4" id="KW-1185">Reference proteome</keyword>
<feature type="compositionally biased region" description="Polar residues" evidence="1">
    <location>
        <begin position="625"/>
        <end position="645"/>
    </location>
</feature>
<dbReference type="Proteomes" id="UP001443914">
    <property type="component" value="Unassembled WGS sequence"/>
</dbReference>
<dbReference type="PROSITE" id="PS50812">
    <property type="entry name" value="PWWP"/>
    <property type="match status" value="1"/>
</dbReference>
<dbReference type="InterPro" id="IPR000313">
    <property type="entry name" value="PWWP_dom"/>
</dbReference>
<feature type="region of interest" description="Disordered" evidence="1">
    <location>
        <begin position="431"/>
        <end position="451"/>
    </location>
</feature>
<evidence type="ECO:0000256" key="1">
    <source>
        <dbReference type="SAM" id="MobiDB-lite"/>
    </source>
</evidence>
<gene>
    <name evidence="3" type="ORF">RND81_14G147900</name>
</gene>
<dbReference type="EMBL" id="JBDFQZ010000014">
    <property type="protein sequence ID" value="KAK9665942.1"/>
    <property type="molecule type" value="Genomic_DNA"/>
</dbReference>
<dbReference type="AlphaFoldDB" id="A0AAW1GMJ2"/>
<reference evidence="3" key="1">
    <citation type="submission" date="2024-03" db="EMBL/GenBank/DDBJ databases">
        <title>WGS assembly of Saponaria officinalis var. Norfolk2.</title>
        <authorList>
            <person name="Jenkins J."/>
            <person name="Shu S."/>
            <person name="Grimwood J."/>
            <person name="Barry K."/>
            <person name="Goodstein D."/>
            <person name="Schmutz J."/>
            <person name="Leebens-Mack J."/>
            <person name="Osbourn A."/>
        </authorList>
    </citation>
    <scope>NUCLEOTIDE SEQUENCE [LARGE SCALE GENOMIC DNA]</scope>
    <source>
        <strain evidence="3">JIC</strain>
    </source>
</reference>
<dbReference type="SUPFAM" id="SSF63748">
    <property type="entry name" value="Tudor/PWWP/MBT"/>
    <property type="match status" value="1"/>
</dbReference>
<evidence type="ECO:0000313" key="3">
    <source>
        <dbReference type="EMBL" id="KAK9665942.1"/>
    </source>
</evidence>
<feature type="region of interest" description="Disordered" evidence="1">
    <location>
        <begin position="584"/>
        <end position="645"/>
    </location>
</feature>
<feature type="compositionally biased region" description="Basic and acidic residues" evidence="1">
    <location>
        <begin position="148"/>
        <end position="157"/>
    </location>
</feature>
<feature type="compositionally biased region" description="Polar residues" evidence="1">
    <location>
        <begin position="129"/>
        <end position="145"/>
    </location>
</feature>
<proteinExistence type="predicted"/>
<protein>
    <recommendedName>
        <fullName evidence="2">PWWP domain-containing protein</fullName>
    </recommendedName>
</protein>
<accession>A0AAW1GMJ2</accession>
<dbReference type="CDD" id="cd05162">
    <property type="entry name" value="PWWP"/>
    <property type="match status" value="1"/>
</dbReference>
<sequence>MVGSGENGVEVKQGLDSTLGGLVWVQRKNGSWWPGQIIGAEDLSEVDLGMPRSGTPIKLLGRDDTSVDWFDLQTTKAVKAFRCGDYDTCIEKAKASAANNLLKFTKYPRRENAIVCALEIEKTFLLKENPNSNTRLNGEKVSSSMSHSTDKSEKTTSEETISACEERSNLTHELSHSSISYGETNGLTHIKSLQCRGKKRRTPNDSEDDGYEGIKRMKGLNDLGMNSDKKEHILALPNPSPSFERNVFVNNHGGVNGLVMGISANGCSMSTMKRKRSQVVHIHELLKREYRQRPITKVLENTTMVPVRIICDEFANPFERSDAVSSSYVLEDNNKLTNVELMSNGLLPEDEFSDVLVDVPYVDCELDSSGFSPAFQSSFPAKSYVDPFGGDFSRNIKVQPSSFGNDSPDESGVAYFSASHINQKVEKSASKWQSKGKRNVRHLSKGEEPHSRWRADVHDRLDPYIIGHENPGRFSPSTNGIVDGFTDRRNLETLTSSPRSFPYHQSRFADVSPRSTRVDSLLYEVEVTVEATRSQVQHVPYISLMSKVNGKPITGHPVVVQGLEDGFCDLHNLHNEKIDTEVIVDRKPYKKKKTKNRSRSRRRESSKSKKRRVSSSKKTRKLSTLSGAQKLSQVKSKPMSQTSRGPTLACIPLKVVFSRINEALNGSRSTHHTSHS</sequence>
<feature type="compositionally biased region" description="Basic and acidic residues" evidence="1">
    <location>
        <begin position="164"/>
        <end position="175"/>
    </location>
</feature>
<feature type="region of interest" description="Disordered" evidence="1">
    <location>
        <begin position="192"/>
        <end position="212"/>
    </location>
</feature>
<feature type="compositionally biased region" description="Basic residues" evidence="1">
    <location>
        <begin position="434"/>
        <end position="443"/>
    </location>
</feature>
<feature type="region of interest" description="Disordered" evidence="1">
    <location>
        <begin position="129"/>
        <end position="176"/>
    </location>
</feature>
<feature type="domain" description="PWWP" evidence="2">
    <location>
        <begin position="19"/>
        <end position="70"/>
    </location>
</feature>
<dbReference type="InterPro" id="IPR044679">
    <property type="entry name" value="PWWP2-like"/>
</dbReference>
<feature type="compositionally biased region" description="Basic residues" evidence="1">
    <location>
        <begin position="588"/>
        <end position="621"/>
    </location>
</feature>